<dbReference type="AlphaFoldDB" id="A0AAP0N8K1"/>
<feature type="region of interest" description="Disordered" evidence="11">
    <location>
        <begin position="366"/>
        <end position="392"/>
    </location>
</feature>
<evidence type="ECO:0000256" key="7">
    <source>
        <dbReference type="ARBA" id="ARBA00023054"/>
    </source>
</evidence>
<organism evidence="12 13">
    <name type="scientific">Liquidambar formosana</name>
    <name type="common">Formosan gum</name>
    <dbReference type="NCBI Taxonomy" id="63359"/>
    <lineage>
        <taxon>Eukaryota</taxon>
        <taxon>Viridiplantae</taxon>
        <taxon>Streptophyta</taxon>
        <taxon>Embryophyta</taxon>
        <taxon>Tracheophyta</taxon>
        <taxon>Spermatophyta</taxon>
        <taxon>Magnoliopsida</taxon>
        <taxon>eudicotyledons</taxon>
        <taxon>Gunneridae</taxon>
        <taxon>Pentapetalae</taxon>
        <taxon>Saxifragales</taxon>
        <taxon>Altingiaceae</taxon>
        <taxon>Liquidambar</taxon>
    </lineage>
</organism>
<evidence type="ECO:0000256" key="6">
    <source>
        <dbReference type="ARBA" id="ARBA00022989"/>
    </source>
</evidence>
<reference evidence="12 13" key="1">
    <citation type="journal article" date="2024" name="Plant J.">
        <title>Genome sequences and population genomics reveal climatic adaptation and genomic divergence between two closely related sweetgum species.</title>
        <authorList>
            <person name="Xu W.Q."/>
            <person name="Ren C.Q."/>
            <person name="Zhang X.Y."/>
            <person name="Comes H.P."/>
            <person name="Liu X.H."/>
            <person name="Li Y.G."/>
            <person name="Kettle C.J."/>
            <person name="Jalonen R."/>
            <person name="Gaisberger H."/>
            <person name="Ma Y.Z."/>
            <person name="Qiu Y.X."/>
        </authorList>
    </citation>
    <scope>NUCLEOTIDE SEQUENCE [LARGE SCALE GENOMIC DNA]</scope>
    <source>
        <strain evidence="12">Hangzhou</strain>
    </source>
</reference>
<feature type="compositionally biased region" description="Basic and acidic residues" evidence="11">
    <location>
        <begin position="221"/>
        <end position="234"/>
    </location>
</feature>
<dbReference type="Proteomes" id="UP001415857">
    <property type="component" value="Unassembled WGS sequence"/>
</dbReference>
<feature type="coiled-coil region" evidence="10">
    <location>
        <begin position="63"/>
        <end position="118"/>
    </location>
</feature>
<evidence type="ECO:0000313" key="12">
    <source>
        <dbReference type="EMBL" id="KAK9268562.1"/>
    </source>
</evidence>
<dbReference type="GO" id="GO:0005789">
    <property type="term" value="C:endoplasmic reticulum membrane"/>
    <property type="evidence" value="ECO:0007669"/>
    <property type="project" value="UniProtKB-SubCell"/>
</dbReference>
<feature type="compositionally biased region" description="Basic and acidic residues" evidence="11">
    <location>
        <begin position="383"/>
        <end position="392"/>
    </location>
</feature>
<evidence type="ECO:0000256" key="5">
    <source>
        <dbReference type="ARBA" id="ARBA00022824"/>
    </source>
</evidence>
<feature type="compositionally biased region" description="Basic and acidic residues" evidence="11">
    <location>
        <begin position="258"/>
        <end position="268"/>
    </location>
</feature>
<evidence type="ECO:0000256" key="8">
    <source>
        <dbReference type="ARBA" id="ARBA00023136"/>
    </source>
</evidence>
<feature type="compositionally biased region" description="Basic and acidic residues" evidence="11">
    <location>
        <begin position="186"/>
        <end position="199"/>
    </location>
</feature>
<comment type="subcellular location">
    <subcellularLocation>
        <location evidence="1">Cell membrane</location>
        <topology evidence="1">Single-pass membrane protein</topology>
    </subcellularLocation>
    <subcellularLocation>
        <location evidence="2">Endoplasmic reticulum membrane</location>
        <topology evidence="2">Single-pass membrane protein</topology>
    </subcellularLocation>
</comment>
<sequence>MHYHMQHESIPLSEEKKLLREIKQLEQSREKVKLNVAARVKIQEDLGQKEDIQDQVKLIGGDLDEVRKEQQAVRAKIKHLEEELKVIDSDINSLQEELSIVTEKRDKAYATLQELRKQRDEGNSYFYQNRALLNNARVLAAKRDIKSLEELSNAGVEKFMSLWSSSKAFRDDYEKRILPSLDSRQLSRDGRMRNPDEKPLVVLEAPAPSETETVAKTTVKRPKEDSKPPPKHDTLSTQNIQEEANKKPTDSGITLEHSGIEDKDRISEPQKGSSTDNEVDAAKLKEMKRQEEIAKAKLALERKKKQAEKTAAKAAIRAQKEAEKKLKEIIIFIFIFEREKKAKKKAAASAPAIDPEELTDAADAEVAEPEKASMNVEAPVPSKSKEHKESTVRYRNRLKGPDSLSKVILKRKKSTNYWEVGSFEGFKWTREWELRNAARFWMTLARTVCNIARWFGAWRGLYAILLDGWVPEGIGFVRNETPRLRSIDT</sequence>
<evidence type="ECO:0008006" key="14">
    <source>
        <dbReference type="Google" id="ProtNLM"/>
    </source>
</evidence>
<evidence type="ECO:0000256" key="2">
    <source>
        <dbReference type="ARBA" id="ARBA00004389"/>
    </source>
</evidence>
<evidence type="ECO:0000256" key="11">
    <source>
        <dbReference type="SAM" id="MobiDB-lite"/>
    </source>
</evidence>
<dbReference type="GO" id="GO:0005886">
    <property type="term" value="C:plasma membrane"/>
    <property type="evidence" value="ECO:0007669"/>
    <property type="project" value="UniProtKB-SubCell"/>
</dbReference>
<evidence type="ECO:0000256" key="10">
    <source>
        <dbReference type="SAM" id="Coils"/>
    </source>
</evidence>
<comment type="caution">
    <text evidence="12">The sequence shown here is derived from an EMBL/GenBank/DDBJ whole genome shotgun (WGS) entry which is preliminary data.</text>
</comment>
<gene>
    <name evidence="12" type="ORF">L1049_000316</name>
</gene>
<dbReference type="EMBL" id="JBBPBK010000015">
    <property type="protein sequence ID" value="KAK9268562.1"/>
    <property type="molecule type" value="Genomic_DNA"/>
</dbReference>
<evidence type="ECO:0000313" key="13">
    <source>
        <dbReference type="Proteomes" id="UP001415857"/>
    </source>
</evidence>
<evidence type="ECO:0000256" key="4">
    <source>
        <dbReference type="ARBA" id="ARBA00022692"/>
    </source>
</evidence>
<keyword evidence="13" id="KW-1185">Reference proteome</keyword>
<dbReference type="InterPro" id="IPR055282">
    <property type="entry name" value="PPI1-4"/>
</dbReference>
<keyword evidence="6" id="KW-1133">Transmembrane helix</keyword>
<keyword evidence="8" id="KW-0472">Membrane</keyword>
<comment type="similarity">
    <text evidence="9">Belongs to the plant Proton pump-interactor protein family.</text>
</comment>
<keyword evidence="3" id="KW-1003">Cell membrane</keyword>
<dbReference type="PANTHER" id="PTHR32219">
    <property type="entry name" value="RNA-BINDING PROTEIN YLMH-RELATED"/>
    <property type="match status" value="1"/>
</dbReference>
<keyword evidence="5" id="KW-0256">Endoplasmic reticulum</keyword>
<evidence type="ECO:0000256" key="9">
    <source>
        <dbReference type="ARBA" id="ARBA00038080"/>
    </source>
</evidence>
<dbReference type="PANTHER" id="PTHR32219:SF2">
    <property type="entry name" value="PROTON PUMP-INTERACTOR 1"/>
    <property type="match status" value="1"/>
</dbReference>
<accession>A0AAP0N8K1</accession>
<feature type="region of interest" description="Disordered" evidence="11">
    <location>
        <begin position="186"/>
        <end position="283"/>
    </location>
</feature>
<protein>
    <recommendedName>
        <fullName evidence="14">Proton pump-interactor 1</fullName>
    </recommendedName>
</protein>
<keyword evidence="4" id="KW-0812">Transmembrane</keyword>
<evidence type="ECO:0000256" key="1">
    <source>
        <dbReference type="ARBA" id="ARBA00004162"/>
    </source>
</evidence>
<keyword evidence="7 10" id="KW-0175">Coiled coil</keyword>
<proteinExistence type="inferred from homology"/>
<name>A0AAP0N8K1_LIQFO</name>
<evidence type="ECO:0000256" key="3">
    <source>
        <dbReference type="ARBA" id="ARBA00022475"/>
    </source>
</evidence>